<gene>
    <name evidence="2" type="ORF">PoB_002029400</name>
</gene>
<sequence length="109" mass="12485">MEREKRREARGRGGRRVEERYEGGLTRTTSLCDVICTHNAVTRNTRWDSHVYETMATSNDLLIKQRSVIEFLAAEGCSAEIPENAQNNQDLTPGSPRRLDKYSELKKKS</sequence>
<dbReference type="AlphaFoldDB" id="A0AAV3ZIS5"/>
<feature type="region of interest" description="Disordered" evidence="1">
    <location>
        <begin position="1"/>
        <end position="21"/>
    </location>
</feature>
<dbReference type="Proteomes" id="UP000735302">
    <property type="component" value="Unassembled WGS sequence"/>
</dbReference>
<name>A0AAV3ZIS5_9GAST</name>
<accession>A0AAV3ZIS5</accession>
<evidence type="ECO:0000313" key="2">
    <source>
        <dbReference type="EMBL" id="GFN93788.1"/>
    </source>
</evidence>
<protein>
    <submittedName>
        <fullName evidence="2">Uncharacterized protein</fullName>
    </submittedName>
</protein>
<keyword evidence="3" id="KW-1185">Reference proteome</keyword>
<evidence type="ECO:0000256" key="1">
    <source>
        <dbReference type="SAM" id="MobiDB-lite"/>
    </source>
</evidence>
<reference evidence="2 3" key="1">
    <citation type="journal article" date="2021" name="Elife">
        <title>Chloroplast acquisition without the gene transfer in kleptoplastic sea slugs, Plakobranchus ocellatus.</title>
        <authorList>
            <person name="Maeda T."/>
            <person name="Takahashi S."/>
            <person name="Yoshida T."/>
            <person name="Shimamura S."/>
            <person name="Takaki Y."/>
            <person name="Nagai Y."/>
            <person name="Toyoda A."/>
            <person name="Suzuki Y."/>
            <person name="Arimoto A."/>
            <person name="Ishii H."/>
            <person name="Satoh N."/>
            <person name="Nishiyama T."/>
            <person name="Hasebe M."/>
            <person name="Maruyama T."/>
            <person name="Minagawa J."/>
            <person name="Obokata J."/>
            <person name="Shigenobu S."/>
        </authorList>
    </citation>
    <scope>NUCLEOTIDE SEQUENCE [LARGE SCALE GENOMIC DNA]</scope>
</reference>
<comment type="caution">
    <text evidence="2">The sequence shown here is derived from an EMBL/GenBank/DDBJ whole genome shotgun (WGS) entry which is preliminary data.</text>
</comment>
<dbReference type="EMBL" id="BLXT01002372">
    <property type="protein sequence ID" value="GFN93788.1"/>
    <property type="molecule type" value="Genomic_DNA"/>
</dbReference>
<organism evidence="2 3">
    <name type="scientific">Plakobranchus ocellatus</name>
    <dbReference type="NCBI Taxonomy" id="259542"/>
    <lineage>
        <taxon>Eukaryota</taxon>
        <taxon>Metazoa</taxon>
        <taxon>Spiralia</taxon>
        <taxon>Lophotrochozoa</taxon>
        <taxon>Mollusca</taxon>
        <taxon>Gastropoda</taxon>
        <taxon>Heterobranchia</taxon>
        <taxon>Euthyneura</taxon>
        <taxon>Panpulmonata</taxon>
        <taxon>Sacoglossa</taxon>
        <taxon>Placobranchoidea</taxon>
        <taxon>Plakobranchidae</taxon>
        <taxon>Plakobranchus</taxon>
    </lineage>
</organism>
<proteinExistence type="predicted"/>
<evidence type="ECO:0000313" key="3">
    <source>
        <dbReference type="Proteomes" id="UP000735302"/>
    </source>
</evidence>
<feature type="compositionally biased region" description="Basic and acidic residues" evidence="1">
    <location>
        <begin position="97"/>
        <end position="109"/>
    </location>
</feature>
<feature type="region of interest" description="Disordered" evidence="1">
    <location>
        <begin position="83"/>
        <end position="109"/>
    </location>
</feature>